<accession>U5D496</accession>
<evidence type="ECO:0000313" key="2">
    <source>
        <dbReference type="Proteomes" id="UP000017836"/>
    </source>
</evidence>
<dbReference type="Gramene" id="ERN16247">
    <property type="protein sequence ID" value="ERN16247"/>
    <property type="gene ID" value="AMTR_s00063p00126090"/>
</dbReference>
<reference evidence="2" key="1">
    <citation type="journal article" date="2013" name="Science">
        <title>The Amborella genome and the evolution of flowering plants.</title>
        <authorList>
            <consortium name="Amborella Genome Project"/>
        </authorList>
    </citation>
    <scope>NUCLEOTIDE SEQUENCE [LARGE SCALE GENOMIC DNA]</scope>
</reference>
<proteinExistence type="predicted"/>
<dbReference type="EMBL" id="KI392467">
    <property type="protein sequence ID" value="ERN16247.1"/>
    <property type="molecule type" value="Genomic_DNA"/>
</dbReference>
<dbReference type="AlphaFoldDB" id="U5D496"/>
<dbReference type="HOGENOM" id="CLU_1483948_0_0_1"/>
<protein>
    <submittedName>
        <fullName evidence="1">Uncharacterized protein</fullName>
    </submittedName>
</protein>
<gene>
    <name evidence="1" type="ORF">AMTR_s00063p00126090</name>
</gene>
<sequence>MVFKPSSALVEEDSSPPLNVIRHEEVSPLLLGDQAIDHQSEDEVAVDEERLAGRMLRDMGIDYEVLNVVVFDEIVKKKKAEKEGKKMKAEVKAEELAKKEKGKVLVATPSRGKSALSTRSKKTKGIVSFMPTRSSARLAAKRLQLMMREFTSNEDAHVEVSSDATDLNSSSLSIDMSLLLEQ</sequence>
<dbReference type="Proteomes" id="UP000017836">
    <property type="component" value="Unassembled WGS sequence"/>
</dbReference>
<organism evidence="1 2">
    <name type="scientific">Amborella trichopoda</name>
    <dbReference type="NCBI Taxonomy" id="13333"/>
    <lineage>
        <taxon>Eukaryota</taxon>
        <taxon>Viridiplantae</taxon>
        <taxon>Streptophyta</taxon>
        <taxon>Embryophyta</taxon>
        <taxon>Tracheophyta</taxon>
        <taxon>Spermatophyta</taxon>
        <taxon>Magnoliopsida</taxon>
        <taxon>Amborellales</taxon>
        <taxon>Amborellaceae</taxon>
        <taxon>Amborella</taxon>
    </lineage>
</organism>
<name>U5D496_AMBTC</name>
<keyword evidence="2" id="KW-1185">Reference proteome</keyword>
<evidence type="ECO:0000313" key="1">
    <source>
        <dbReference type="EMBL" id="ERN16247.1"/>
    </source>
</evidence>